<dbReference type="Pfam" id="PF03810">
    <property type="entry name" value="IBN_N"/>
    <property type="match status" value="1"/>
</dbReference>
<dbReference type="GO" id="GO:0031267">
    <property type="term" value="F:small GTPase binding"/>
    <property type="evidence" value="ECO:0007669"/>
    <property type="project" value="InterPro"/>
</dbReference>
<evidence type="ECO:0000256" key="1">
    <source>
        <dbReference type="ARBA" id="ARBA00009466"/>
    </source>
</evidence>
<dbReference type="Proteomes" id="UP001286313">
    <property type="component" value="Unassembled WGS sequence"/>
</dbReference>
<dbReference type="PANTHER" id="PTHR11223">
    <property type="entry name" value="EXPORTIN 1/5"/>
    <property type="match status" value="1"/>
</dbReference>
<reference evidence="6" key="1">
    <citation type="submission" date="2023-10" db="EMBL/GenBank/DDBJ databases">
        <title>Genome assemblies of two species of porcelain crab, Petrolisthes cinctipes and Petrolisthes manimaculis (Anomura: Porcellanidae).</title>
        <authorList>
            <person name="Angst P."/>
        </authorList>
    </citation>
    <scope>NUCLEOTIDE SEQUENCE</scope>
    <source>
        <strain evidence="6">PB745_01</strain>
        <tissue evidence="6">Gill</tissue>
    </source>
</reference>
<dbReference type="Pfam" id="PF08389">
    <property type="entry name" value="Xpo1"/>
    <property type="match status" value="1"/>
</dbReference>
<dbReference type="GO" id="GO:0003723">
    <property type="term" value="F:RNA binding"/>
    <property type="evidence" value="ECO:0007669"/>
    <property type="project" value="TreeGrafter"/>
</dbReference>
<dbReference type="InterPro" id="IPR001494">
    <property type="entry name" value="Importin-beta_N"/>
</dbReference>
<proteinExistence type="inferred from homology"/>
<feature type="domain" description="Exportin-1/Importin-beta-like" evidence="4">
    <location>
        <begin position="113"/>
        <end position="273"/>
    </location>
</feature>
<protein>
    <recommendedName>
        <fullName evidence="8">Exportin-5</fullName>
    </recommendedName>
</protein>
<feature type="compositionally biased region" description="Polar residues" evidence="2">
    <location>
        <begin position="1133"/>
        <end position="1143"/>
    </location>
</feature>
<dbReference type="GO" id="GO:0005049">
    <property type="term" value="F:nuclear export signal receptor activity"/>
    <property type="evidence" value="ECO:0007669"/>
    <property type="project" value="InterPro"/>
</dbReference>
<dbReference type="InterPro" id="IPR016024">
    <property type="entry name" value="ARM-type_fold"/>
</dbReference>
<evidence type="ECO:0000259" key="4">
    <source>
        <dbReference type="Pfam" id="PF08389"/>
    </source>
</evidence>
<organism evidence="6 7">
    <name type="scientific">Petrolisthes cinctipes</name>
    <name type="common">Flat porcelain crab</name>
    <dbReference type="NCBI Taxonomy" id="88211"/>
    <lineage>
        <taxon>Eukaryota</taxon>
        <taxon>Metazoa</taxon>
        <taxon>Ecdysozoa</taxon>
        <taxon>Arthropoda</taxon>
        <taxon>Crustacea</taxon>
        <taxon>Multicrustacea</taxon>
        <taxon>Malacostraca</taxon>
        <taxon>Eumalacostraca</taxon>
        <taxon>Eucarida</taxon>
        <taxon>Decapoda</taxon>
        <taxon>Pleocyemata</taxon>
        <taxon>Anomura</taxon>
        <taxon>Galatheoidea</taxon>
        <taxon>Porcellanidae</taxon>
        <taxon>Petrolisthes</taxon>
    </lineage>
</organism>
<dbReference type="GO" id="GO:0005634">
    <property type="term" value="C:nucleus"/>
    <property type="evidence" value="ECO:0007669"/>
    <property type="project" value="TreeGrafter"/>
</dbReference>
<comment type="similarity">
    <text evidence="1">Belongs to the exportin family.</text>
</comment>
<feature type="domain" description="Exportin-5 C-terminal" evidence="5">
    <location>
        <begin position="316"/>
        <end position="1166"/>
    </location>
</feature>
<dbReference type="PANTHER" id="PTHR11223:SF3">
    <property type="entry name" value="EXPORTIN-5"/>
    <property type="match status" value="1"/>
</dbReference>
<gene>
    <name evidence="6" type="ORF">Pcinc_024075</name>
</gene>
<dbReference type="InterPro" id="IPR011989">
    <property type="entry name" value="ARM-like"/>
</dbReference>
<evidence type="ECO:0000313" key="6">
    <source>
        <dbReference type="EMBL" id="KAK3870724.1"/>
    </source>
</evidence>
<evidence type="ECO:0000313" key="7">
    <source>
        <dbReference type="Proteomes" id="UP001286313"/>
    </source>
</evidence>
<evidence type="ECO:0008006" key="8">
    <source>
        <dbReference type="Google" id="ProtNLM"/>
    </source>
</evidence>
<sequence>MEVGGQEVLEMAGMVAQAVHTTLDPSVPHNTRLSSYTMLEKVKEDVQQAVGCGFHLAHQDRESMVRHFGLQLLEHVIKYKWNDLTVEQKVFIKEKSMQLVAEGTLDLLTEHLYIKDKVSRLVVEMMKREWPQQWPGLLEELHQLSKRGPTQTELVLLVFLRIAEDVATLQNLESSQRRRDLYQAMTLNMDSMFGFFLSLLEDHYIHYQDRNSHQDTEAAAHHCRVMQVVLMTLAVYVEWVSVQYIFSQDGKLLQSLCFLLSQDALKMEAAECLLQIVSRKGKVEDRRPLLLLFADAPMSAVFNAASSQSTSTLISEHNYRFLKTLTQVLTCLGSQLCTLWGKEADVTEPPNFHTYLDAMLAFTRHPSLQMYSYTSALWGQLLRHEHASQSPTLQNILPSWIMIVSRKVMKHGYPSKNDSESCQYSRLDFDCDEEYSQVFYKVRAESLENVKVASLLVPETMYKFVDDWLTTHVQKAINESSTVDKPLCNLFSPAYLEWDALSQVVEGVVRRVMQSNSQPTAESGLRLLQLCLSYQATDPLILSTLLSCISGLFIFIRLVPSILPDVLNKIFSALTFSLPGQMKDSRSRAVKNVRRHGCSLMVKIAKGYPDILLQAFDFINDVVDRLSHNPQELSQMEKLTLQESLLTINNHFCNFDKQSAFISKILNPVSAIWLDMKQPFSSPQDFMSFVGLDKAPVEPSENDVNGQNRAQLVYCVNLTLAVIKRCEYPKDAEKAEKGGFVLDRLDNGGTVYRNPAMPHITPLLHQLFCLVRLNNSLWHPSALANVAPGYVKAHSLPEVEKNNILGVTNIHAVDVCVDTPKVQNPLERMQNFLSMMHDSLNHILGNAGPSLGPQFYQTPNLPQYIVHSSLSGLHFLPDYRLRPIIRVFLKPFVQWCPPQCYQSIILPILHHLCPYMVERLNERWCHLKALMESSQYEEENTDTQEMFDDLLIRMLTREYFDLLKAILVGGPKQDVTSGGGMGVDDGEMEVVMAGGGGGGGGGVGMADNLSELGQTVLACDSICQSVMTTLLKALGWQDTSACLKATYLLHFMLKWLSQHSQLLSAEAVGQVLMSVFQGLHTHGQHDANQSTLLTLGLSTYELFIPAFPNLRQLLLGLPGVKEEDVAKLEEKIQQSTQNNPTGKTSKHDKAKKDIFRKIVSEIVGKNVGQAFKKEVHMTNLPPMFKNPRPKQPRVDDTDTDIGLCSLFGPEGDANGHQGILTGSH</sequence>
<name>A0AAE1FC56_PETCI</name>
<keyword evidence="7" id="KW-1185">Reference proteome</keyword>
<comment type="caution">
    <text evidence="6">The sequence shown here is derived from an EMBL/GenBank/DDBJ whole genome shotgun (WGS) entry which is preliminary data.</text>
</comment>
<dbReference type="InterPro" id="IPR045065">
    <property type="entry name" value="XPO1/5"/>
</dbReference>
<dbReference type="GO" id="GO:0005737">
    <property type="term" value="C:cytoplasm"/>
    <property type="evidence" value="ECO:0007669"/>
    <property type="project" value="TreeGrafter"/>
</dbReference>
<dbReference type="Pfam" id="PF19273">
    <property type="entry name" value="Exportin-5"/>
    <property type="match status" value="1"/>
</dbReference>
<dbReference type="GO" id="GO:0006611">
    <property type="term" value="P:protein export from nucleus"/>
    <property type="evidence" value="ECO:0007669"/>
    <property type="project" value="InterPro"/>
</dbReference>
<dbReference type="SUPFAM" id="SSF48371">
    <property type="entry name" value="ARM repeat"/>
    <property type="match status" value="1"/>
</dbReference>
<dbReference type="AlphaFoldDB" id="A0AAE1FC56"/>
<evidence type="ECO:0000256" key="2">
    <source>
        <dbReference type="SAM" id="MobiDB-lite"/>
    </source>
</evidence>
<dbReference type="EMBL" id="JAWQEG010002618">
    <property type="protein sequence ID" value="KAK3870724.1"/>
    <property type="molecule type" value="Genomic_DNA"/>
</dbReference>
<evidence type="ECO:0000259" key="3">
    <source>
        <dbReference type="Pfam" id="PF03810"/>
    </source>
</evidence>
<evidence type="ECO:0000259" key="5">
    <source>
        <dbReference type="Pfam" id="PF19273"/>
    </source>
</evidence>
<accession>A0AAE1FC56</accession>
<feature type="domain" description="Importin N-terminal" evidence="3">
    <location>
        <begin position="39"/>
        <end position="97"/>
    </location>
</feature>
<dbReference type="InterPro" id="IPR045478">
    <property type="entry name" value="Exportin-5_C"/>
</dbReference>
<dbReference type="GO" id="GO:0006405">
    <property type="term" value="P:RNA export from nucleus"/>
    <property type="evidence" value="ECO:0007669"/>
    <property type="project" value="TreeGrafter"/>
</dbReference>
<feature type="region of interest" description="Disordered" evidence="2">
    <location>
        <begin position="1131"/>
        <end position="1150"/>
    </location>
</feature>
<dbReference type="InterPro" id="IPR013598">
    <property type="entry name" value="Exportin-1/Importin-b-like"/>
</dbReference>
<dbReference type="GO" id="GO:0042565">
    <property type="term" value="C:RNA nuclear export complex"/>
    <property type="evidence" value="ECO:0007669"/>
    <property type="project" value="TreeGrafter"/>
</dbReference>
<dbReference type="Gene3D" id="1.25.10.10">
    <property type="entry name" value="Leucine-rich Repeat Variant"/>
    <property type="match status" value="1"/>
</dbReference>